<name>A0A2S2NHP8_SCHGA</name>
<reference evidence="1" key="1">
    <citation type="submission" date="2018-04" db="EMBL/GenBank/DDBJ databases">
        <title>Transcriptome of Schizaphis graminum biotype I.</title>
        <authorList>
            <person name="Scully E.D."/>
            <person name="Geib S.M."/>
            <person name="Palmer N.A."/>
            <person name="Koch K."/>
            <person name="Bradshaw J."/>
            <person name="Heng-Moss T."/>
            <person name="Sarath G."/>
        </authorList>
    </citation>
    <scope>NUCLEOTIDE SEQUENCE</scope>
</reference>
<sequence>MYCREPVGDGLTMFKTICKYMFSRETGRTTVETPDKNRIHTQHVINIIRYYDIKAKYYRRRHAAALSPDALLSVCPIITAMVSSSVRVSRTTSTIFYTFIRRKRHDTNGRGTTTATLMILL</sequence>
<proteinExistence type="predicted"/>
<dbReference type="EMBL" id="GGMR01003813">
    <property type="protein sequence ID" value="MBY16432.1"/>
    <property type="molecule type" value="Transcribed_RNA"/>
</dbReference>
<gene>
    <name evidence="1" type="ORF">g.106708</name>
</gene>
<evidence type="ECO:0000313" key="1">
    <source>
        <dbReference type="EMBL" id="MBY16432.1"/>
    </source>
</evidence>
<organism evidence="1">
    <name type="scientific">Schizaphis graminum</name>
    <name type="common">Green bug aphid</name>
    <dbReference type="NCBI Taxonomy" id="13262"/>
    <lineage>
        <taxon>Eukaryota</taxon>
        <taxon>Metazoa</taxon>
        <taxon>Ecdysozoa</taxon>
        <taxon>Arthropoda</taxon>
        <taxon>Hexapoda</taxon>
        <taxon>Insecta</taxon>
        <taxon>Pterygota</taxon>
        <taxon>Neoptera</taxon>
        <taxon>Paraneoptera</taxon>
        <taxon>Hemiptera</taxon>
        <taxon>Sternorrhyncha</taxon>
        <taxon>Aphidomorpha</taxon>
        <taxon>Aphidoidea</taxon>
        <taxon>Aphididae</taxon>
        <taxon>Aphidini</taxon>
        <taxon>Schizaphis</taxon>
    </lineage>
</organism>
<accession>A0A2S2NHP8</accession>
<dbReference type="AlphaFoldDB" id="A0A2S2NHP8"/>
<protein>
    <submittedName>
        <fullName evidence="1">Uncharacterized protein</fullName>
    </submittedName>
</protein>